<dbReference type="HOGENOM" id="CLU_3183909_0_0_9"/>
<dbReference type="Proteomes" id="UP000005945">
    <property type="component" value="Unassembled WGS sequence"/>
</dbReference>
<gene>
    <name evidence="2" type="ORF">FAEPRAM212_00560</name>
</gene>
<evidence type="ECO:0000256" key="1">
    <source>
        <dbReference type="SAM" id="Phobius"/>
    </source>
</evidence>
<reference evidence="2 3" key="1">
    <citation type="submission" date="2007-09" db="EMBL/GenBank/DDBJ databases">
        <title>Draft genome sequence of Faecalibacterium prausnitzii M21/2.</title>
        <authorList>
            <person name="Sudarsanam P."/>
            <person name="Ley R."/>
            <person name="Guruge J."/>
            <person name="Turnbaugh P.J."/>
            <person name="Mahowald M."/>
            <person name="Liep D."/>
            <person name="Gordon J."/>
        </authorList>
    </citation>
    <scope>NUCLEOTIDE SEQUENCE [LARGE SCALE GENOMIC DNA]</scope>
    <source>
        <strain evidence="2 3">M21/2</strain>
    </source>
</reference>
<keyword evidence="1" id="KW-0812">Transmembrane</keyword>
<comment type="caution">
    <text evidence="2">The sequence shown here is derived from an EMBL/GenBank/DDBJ whole genome shotgun (WGS) entry which is preliminary data.</text>
</comment>
<keyword evidence="1" id="KW-1133">Transmembrane helix</keyword>
<reference evidence="2 3" key="2">
    <citation type="submission" date="2007-09" db="EMBL/GenBank/DDBJ databases">
        <authorList>
            <person name="Fulton L."/>
            <person name="Clifton S."/>
            <person name="Fulton B."/>
            <person name="Xu J."/>
            <person name="Minx P."/>
            <person name="Pepin K.H."/>
            <person name="Johnson M."/>
            <person name="Thiruvilangam P."/>
            <person name="Bhonagiri V."/>
            <person name="Nash W.E."/>
            <person name="Mardis E.R."/>
            <person name="Wilson R.K."/>
        </authorList>
    </citation>
    <scope>NUCLEOTIDE SEQUENCE [LARGE SCALE GENOMIC DNA]</scope>
    <source>
        <strain evidence="2 3">M21/2</strain>
    </source>
</reference>
<accession>A8S7U2</accession>
<proteinExistence type="predicted"/>
<organism evidence="2 3">
    <name type="scientific">Faecalibacterium prausnitzii M21/2</name>
    <dbReference type="NCBI Taxonomy" id="411485"/>
    <lineage>
        <taxon>Bacteria</taxon>
        <taxon>Bacillati</taxon>
        <taxon>Bacillota</taxon>
        <taxon>Clostridia</taxon>
        <taxon>Eubacteriales</taxon>
        <taxon>Oscillospiraceae</taxon>
        <taxon>Faecalibacterium</taxon>
    </lineage>
</organism>
<dbReference type="EMBL" id="ABED02000018">
    <property type="protein sequence ID" value="EDP22553.1"/>
    <property type="molecule type" value="Genomic_DNA"/>
</dbReference>
<evidence type="ECO:0000313" key="2">
    <source>
        <dbReference type="EMBL" id="EDP22553.1"/>
    </source>
</evidence>
<feature type="transmembrane region" description="Helical" evidence="1">
    <location>
        <begin position="6"/>
        <end position="28"/>
    </location>
</feature>
<dbReference type="AlphaFoldDB" id="A8S7U2"/>
<evidence type="ECO:0000313" key="3">
    <source>
        <dbReference type="Proteomes" id="UP000005945"/>
    </source>
</evidence>
<keyword evidence="1" id="KW-0472">Membrane</keyword>
<name>A8S7U2_9FIRM</name>
<protein>
    <submittedName>
        <fullName evidence="2">Uncharacterized protein</fullName>
    </submittedName>
</protein>
<sequence length="46" mass="5191">MHPLSVLGGGCIFLRILLTNLYLLYILYIYRQNESVKGAADGTVYQ</sequence>